<dbReference type="KEGG" id="ovr:110137000"/>
<keyword evidence="5" id="KW-0472">Membrane</keyword>
<keyword evidence="2" id="KW-0325">Glycoprotein</keyword>
<keyword evidence="5" id="KW-1133">Transmembrane helix</keyword>
<accession>A0A6J0XG92</accession>
<dbReference type="InterPro" id="IPR013783">
    <property type="entry name" value="Ig-like_fold"/>
</dbReference>
<dbReference type="InParanoid" id="A0A6J0XG92"/>
<evidence type="ECO:0000256" key="5">
    <source>
        <dbReference type="SAM" id="Phobius"/>
    </source>
</evidence>
<feature type="domain" description="Immunoglobulin V-set" evidence="7">
    <location>
        <begin position="47"/>
        <end position="140"/>
    </location>
</feature>
<reference evidence="9" key="2">
    <citation type="submission" date="2025-08" db="UniProtKB">
        <authorList>
            <consortium name="RefSeq"/>
        </authorList>
    </citation>
    <scope>IDENTIFICATION</scope>
    <source>
        <tissue evidence="9">Tongue muscle</tissue>
    </source>
</reference>
<keyword evidence="5" id="KW-0812">Transmembrane</keyword>
<feature type="region of interest" description="Disordered" evidence="4">
    <location>
        <begin position="223"/>
        <end position="285"/>
    </location>
</feature>
<dbReference type="GeneID" id="110137000"/>
<name>A0A6J0XG92_ODOVR</name>
<evidence type="ECO:0000256" key="4">
    <source>
        <dbReference type="SAM" id="MobiDB-lite"/>
    </source>
</evidence>
<dbReference type="RefSeq" id="XP_020748802.2">
    <property type="nucleotide sequence ID" value="XM_020893143.2"/>
</dbReference>
<dbReference type="Proteomes" id="UP001652640">
    <property type="component" value="Chromosome 20"/>
</dbReference>
<organism evidence="8 9">
    <name type="scientific">Odocoileus virginianus</name>
    <name type="common">White-tailed deer</name>
    <dbReference type="NCBI Taxonomy" id="9874"/>
    <lineage>
        <taxon>Eukaryota</taxon>
        <taxon>Metazoa</taxon>
        <taxon>Chordata</taxon>
        <taxon>Craniata</taxon>
        <taxon>Vertebrata</taxon>
        <taxon>Euteleostomi</taxon>
        <taxon>Mammalia</taxon>
        <taxon>Eutheria</taxon>
        <taxon>Laurasiatheria</taxon>
        <taxon>Artiodactyla</taxon>
        <taxon>Ruminantia</taxon>
        <taxon>Pecora</taxon>
        <taxon>Cervidae</taxon>
        <taxon>Odocoileinae</taxon>
        <taxon>Odocoileus</taxon>
    </lineage>
</organism>
<dbReference type="SUPFAM" id="SSF48726">
    <property type="entry name" value="Immunoglobulin"/>
    <property type="match status" value="1"/>
</dbReference>
<dbReference type="InterPro" id="IPR013106">
    <property type="entry name" value="Ig_V-set"/>
</dbReference>
<dbReference type="Pfam" id="PF07686">
    <property type="entry name" value="V-set"/>
    <property type="match status" value="1"/>
</dbReference>
<evidence type="ECO:0000313" key="9">
    <source>
        <dbReference type="RefSeq" id="XP_020748802.2"/>
    </source>
</evidence>
<keyword evidence="1 6" id="KW-0732">Signal</keyword>
<dbReference type="PANTHER" id="PTHR44427">
    <property type="entry name" value="CARCINOEMBRYONIC ANTIGEN-RELATED CELL ADHESION MOLECULE 19"/>
    <property type="match status" value="1"/>
</dbReference>
<feature type="chain" id="PRO_5045431655" evidence="6">
    <location>
        <begin position="33"/>
        <end position="285"/>
    </location>
</feature>
<evidence type="ECO:0000256" key="6">
    <source>
        <dbReference type="SAM" id="SignalP"/>
    </source>
</evidence>
<feature type="signal peptide" evidence="6">
    <location>
        <begin position="1"/>
        <end position="32"/>
    </location>
</feature>
<gene>
    <name evidence="9" type="primary">CEACAM19</name>
</gene>
<evidence type="ECO:0000313" key="8">
    <source>
        <dbReference type="Proteomes" id="UP001652640"/>
    </source>
</evidence>
<evidence type="ECO:0000256" key="2">
    <source>
        <dbReference type="ARBA" id="ARBA00023180"/>
    </source>
</evidence>
<dbReference type="InterPro" id="IPR050831">
    <property type="entry name" value="CEA_cell_adhesion"/>
</dbReference>
<reference evidence="8" key="1">
    <citation type="journal article" date="2022" name="J. Hered.">
        <title>A De Novo Chromosome-Level Genome Assembly of the White-Tailed Deer, Odocoileus Virginianus.</title>
        <authorList>
            <person name="London E.W."/>
            <person name="Roca A.L."/>
            <person name="Novakofski J.E."/>
            <person name="Mateus-Pinilla N.E."/>
        </authorList>
    </citation>
    <scope>NUCLEOTIDE SEQUENCE [LARGE SCALE GENOMIC DNA]</scope>
</reference>
<dbReference type="Gene3D" id="2.60.40.10">
    <property type="entry name" value="Immunoglobulins"/>
    <property type="match status" value="1"/>
</dbReference>
<feature type="compositionally biased region" description="Pro residues" evidence="4">
    <location>
        <begin position="237"/>
        <end position="251"/>
    </location>
</feature>
<evidence type="ECO:0000256" key="1">
    <source>
        <dbReference type="ARBA" id="ARBA00022729"/>
    </source>
</evidence>
<feature type="transmembrane region" description="Helical" evidence="5">
    <location>
        <begin position="158"/>
        <end position="182"/>
    </location>
</feature>
<dbReference type="AlphaFoldDB" id="A0A6J0XG92"/>
<sequence>MEIPAGAQHAFPKSLLLSASILALWVPQGSWAALHIQKIPEQPQMNQDLLLSVQGIPDTFQDFSWYLGEEAHGGTMLFTYIPKLLRPQRDGSAMNQRDIVGFSNGSMLLRRAQPSDSGTYQVAVTINPSWTMRAKTEVQVVEKPKELPVTNLPVSAGIVAAIVIGSLATGCIFVGSIAYLLVTRGWRAQNHRITTAEKPELGPSHHAGDDIYEAMPSPVLLVSPLGDMGPMNTASPPDLPLPPPPPPPLPKPEPEPEPEPGPEHHPYQDLLNPDPAPYCQLVPAP</sequence>
<dbReference type="PANTHER" id="PTHR44427:SF21">
    <property type="entry name" value="CEA CELL ADHESION MOLECULE 19"/>
    <property type="match status" value="1"/>
</dbReference>
<comment type="similarity">
    <text evidence="3">Belongs to the immunoglobulin superfamily. CEA family.</text>
</comment>
<evidence type="ECO:0000256" key="3">
    <source>
        <dbReference type="ARBA" id="ARBA00038222"/>
    </source>
</evidence>
<dbReference type="OrthoDB" id="9048100at2759"/>
<proteinExistence type="inferred from homology"/>
<dbReference type="InterPro" id="IPR036179">
    <property type="entry name" value="Ig-like_dom_sf"/>
</dbReference>
<dbReference type="FunCoup" id="A0A6J0XG92">
    <property type="interactions" value="8"/>
</dbReference>
<keyword evidence="8" id="KW-1185">Reference proteome</keyword>
<evidence type="ECO:0000259" key="7">
    <source>
        <dbReference type="Pfam" id="PF07686"/>
    </source>
</evidence>
<protein>
    <submittedName>
        <fullName evidence="9">Cell adhesion molecule CEACAM19</fullName>
    </submittedName>
</protein>